<organism evidence="3 4">
    <name type="scientific">Luteimonas fraxinea</name>
    <dbReference type="NCBI Taxonomy" id="2901869"/>
    <lineage>
        <taxon>Bacteria</taxon>
        <taxon>Pseudomonadati</taxon>
        <taxon>Pseudomonadota</taxon>
        <taxon>Gammaproteobacteria</taxon>
        <taxon>Lysobacterales</taxon>
        <taxon>Lysobacteraceae</taxon>
        <taxon>Luteimonas</taxon>
    </lineage>
</organism>
<feature type="chain" id="PRO_5047528340" description="DUF4124 domain-containing protein" evidence="2">
    <location>
        <begin position="18"/>
        <end position="134"/>
    </location>
</feature>
<feature type="region of interest" description="Disordered" evidence="1">
    <location>
        <begin position="49"/>
        <end position="93"/>
    </location>
</feature>
<evidence type="ECO:0000256" key="2">
    <source>
        <dbReference type="SAM" id="SignalP"/>
    </source>
</evidence>
<sequence>MRICAVLLLFVAWPVAAQSVHKCADGRGGHSYQSQPCLDGESLRTWTAEVQDPPATTAMQRPTKPPTQRRAVTSTRDRPTRATTPRRDDQHARCLAARASRETALRKLGTQRRYDDLRRLNERVSAVCNHRGRG</sequence>
<feature type="compositionally biased region" description="Basic and acidic residues" evidence="1">
    <location>
        <begin position="75"/>
        <end position="92"/>
    </location>
</feature>
<evidence type="ECO:0000313" key="3">
    <source>
        <dbReference type="EMBL" id="MCD9096561.1"/>
    </source>
</evidence>
<keyword evidence="4" id="KW-1185">Reference proteome</keyword>
<reference evidence="3" key="2">
    <citation type="journal article" date="2022" name="Syst. Appl. Microbiol.">
        <title>Physiological and genomic characterisation of Luteimonas fraxinea sp. nov., a bacterial species associated with trees tolerant to ash dieback.</title>
        <authorList>
            <person name="Ulrich K."/>
            <person name="Becker R."/>
            <person name="Behrendt U."/>
            <person name="Kube M."/>
            <person name="Schneck V."/>
            <person name="Ulrich A."/>
        </authorList>
    </citation>
    <scope>NUCLEOTIDE SEQUENCE</scope>
    <source>
        <strain evidence="3">A1P009</strain>
    </source>
</reference>
<proteinExistence type="predicted"/>
<evidence type="ECO:0008006" key="5">
    <source>
        <dbReference type="Google" id="ProtNLM"/>
    </source>
</evidence>
<gene>
    <name evidence="3" type="ORF">LTT95_06355</name>
</gene>
<keyword evidence="2" id="KW-0732">Signal</keyword>
<reference evidence="3" key="1">
    <citation type="submission" date="2021-12" db="EMBL/GenBank/DDBJ databases">
        <authorList>
            <person name="Ulrich A."/>
        </authorList>
    </citation>
    <scope>NUCLEOTIDE SEQUENCE</scope>
    <source>
        <strain evidence="3">A1P009</strain>
    </source>
</reference>
<feature type="signal peptide" evidence="2">
    <location>
        <begin position="1"/>
        <end position="17"/>
    </location>
</feature>
<name>A0ABS8UAN8_9GAMM</name>
<comment type="caution">
    <text evidence="3">The sequence shown here is derived from an EMBL/GenBank/DDBJ whole genome shotgun (WGS) entry which is preliminary data.</text>
</comment>
<dbReference type="RefSeq" id="WP_232135304.1">
    <property type="nucleotide sequence ID" value="NZ_CP089507.1"/>
</dbReference>
<dbReference type="EMBL" id="JAJQKU010000002">
    <property type="protein sequence ID" value="MCD9096561.1"/>
    <property type="molecule type" value="Genomic_DNA"/>
</dbReference>
<dbReference type="Proteomes" id="UP001430360">
    <property type="component" value="Unassembled WGS sequence"/>
</dbReference>
<protein>
    <recommendedName>
        <fullName evidence="5">DUF4124 domain-containing protein</fullName>
    </recommendedName>
</protein>
<accession>A0ABS8UAN8</accession>
<evidence type="ECO:0000256" key="1">
    <source>
        <dbReference type="SAM" id="MobiDB-lite"/>
    </source>
</evidence>
<evidence type="ECO:0000313" key="4">
    <source>
        <dbReference type="Proteomes" id="UP001430360"/>
    </source>
</evidence>